<name>A0A0A9ADM7_ARUDO</name>
<protein>
    <submittedName>
        <fullName evidence="1">Uncharacterized protein</fullName>
    </submittedName>
</protein>
<reference evidence="1" key="2">
    <citation type="journal article" date="2015" name="Data Brief">
        <title>Shoot transcriptome of the giant reed, Arundo donax.</title>
        <authorList>
            <person name="Barrero R.A."/>
            <person name="Guerrero F.D."/>
            <person name="Moolhuijzen P."/>
            <person name="Goolsby J.A."/>
            <person name="Tidwell J."/>
            <person name="Bellgard S.E."/>
            <person name="Bellgard M.I."/>
        </authorList>
    </citation>
    <scope>NUCLEOTIDE SEQUENCE</scope>
    <source>
        <tissue evidence="1">Shoot tissue taken approximately 20 cm above the soil surface</tissue>
    </source>
</reference>
<sequence>MTVQMRQTSLSLSSLVFRIHMMEEEASAHHTLPTRYSITK</sequence>
<proteinExistence type="predicted"/>
<organism evidence="1">
    <name type="scientific">Arundo donax</name>
    <name type="common">Giant reed</name>
    <name type="synonym">Donax arundinaceus</name>
    <dbReference type="NCBI Taxonomy" id="35708"/>
    <lineage>
        <taxon>Eukaryota</taxon>
        <taxon>Viridiplantae</taxon>
        <taxon>Streptophyta</taxon>
        <taxon>Embryophyta</taxon>
        <taxon>Tracheophyta</taxon>
        <taxon>Spermatophyta</taxon>
        <taxon>Magnoliopsida</taxon>
        <taxon>Liliopsida</taxon>
        <taxon>Poales</taxon>
        <taxon>Poaceae</taxon>
        <taxon>PACMAD clade</taxon>
        <taxon>Arundinoideae</taxon>
        <taxon>Arundineae</taxon>
        <taxon>Arundo</taxon>
    </lineage>
</organism>
<reference evidence="1" key="1">
    <citation type="submission" date="2014-09" db="EMBL/GenBank/DDBJ databases">
        <authorList>
            <person name="Magalhaes I.L.F."/>
            <person name="Oliveira U."/>
            <person name="Santos F.R."/>
            <person name="Vidigal T.H.D.A."/>
            <person name="Brescovit A.D."/>
            <person name="Santos A.J."/>
        </authorList>
    </citation>
    <scope>NUCLEOTIDE SEQUENCE</scope>
    <source>
        <tissue evidence="1">Shoot tissue taken approximately 20 cm above the soil surface</tissue>
    </source>
</reference>
<accession>A0A0A9ADM7</accession>
<evidence type="ECO:0000313" key="1">
    <source>
        <dbReference type="EMBL" id="JAD45167.1"/>
    </source>
</evidence>
<dbReference type="AlphaFoldDB" id="A0A0A9ADM7"/>
<dbReference type="EMBL" id="GBRH01252728">
    <property type="protein sequence ID" value="JAD45167.1"/>
    <property type="molecule type" value="Transcribed_RNA"/>
</dbReference>